<sequence length="150" mass="16945">MTITELIGKHLRSAAQALKDRNFDDFAFAIRSIASFSEADKLGTQIAHSVAEVKLFSEWLRLNESDYTKYLDEVSVMFGKQRANGRLADVIHYLNDEKRRAAKLKEFESMGFVLMNPGVFKFKTQTSGTTDAGAAVKVTPDWKIDRTRCC</sequence>
<reference evidence="1 2" key="1">
    <citation type="submission" date="2018-06" db="EMBL/GenBank/DDBJ databases">
        <title>Draft Whole-Genome Sequence of the purple photosynthetic bacterium Rhodospeudomonas palustris XCP.</title>
        <authorList>
            <person name="Rayyan A."/>
            <person name="Meyer T.E."/>
            <person name="Kyndt J.A."/>
        </authorList>
    </citation>
    <scope>NUCLEOTIDE SEQUENCE [LARGE SCALE GENOMIC DNA]</scope>
    <source>
        <strain evidence="1 2">XCP</strain>
    </source>
</reference>
<evidence type="ECO:0000313" key="1">
    <source>
        <dbReference type="EMBL" id="PZA13868.1"/>
    </source>
</evidence>
<dbReference type="EMBL" id="QKQS01000001">
    <property type="protein sequence ID" value="PZA13868.1"/>
    <property type="molecule type" value="Genomic_DNA"/>
</dbReference>
<name>A0A323V172_RHOPL</name>
<organism evidence="1 2">
    <name type="scientific">Rhodopseudomonas palustris</name>
    <dbReference type="NCBI Taxonomy" id="1076"/>
    <lineage>
        <taxon>Bacteria</taxon>
        <taxon>Pseudomonadati</taxon>
        <taxon>Pseudomonadota</taxon>
        <taxon>Alphaproteobacteria</taxon>
        <taxon>Hyphomicrobiales</taxon>
        <taxon>Nitrobacteraceae</taxon>
        <taxon>Rhodopseudomonas</taxon>
    </lineage>
</organism>
<accession>A0A323V172</accession>
<proteinExistence type="predicted"/>
<evidence type="ECO:0000313" key="2">
    <source>
        <dbReference type="Proteomes" id="UP000248134"/>
    </source>
</evidence>
<gene>
    <name evidence="1" type="ORF">DNX69_00025</name>
</gene>
<dbReference type="AlphaFoldDB" id="A0A323V172"/>
<protein>
    <submittedName>
        <fullName evidence="1">Uncharacterized protein</fullName>
    </submittedName>
</protein>
<dbReference type="OrthoDB" id="8138043at2"/>
<comment type="caution">
    <text evidence="1">The sequence shown here is derived from an EMBL/GenBank/DDBJ whole genome shotgun (WGS) entry which is preliminary data.</text>
</comment>
<dbReference type="Proteomes" id="UP000248134">
    <property type="component" value="Unassembled WGS sequence"/>
</dbReference>